<evidence type="ECO:0000256" key="1">
    <source>
        <dbReference type="SAM" id="MobiDB-lite"/>
    </source>
</evidence>
<dbReference type="AlphaFoldDB" id="A0A3T1DDB1"/>
<feature type="region of interest" description="Disordered" evidence="1">
    <location>
        <begin position="1"/>
        <end position="36"/>
    </location>
</feature>
<dbReference type="RefSeq" id="WP_130615389.1">
    <property type="nucleotide sequence ID" value="NZ_AP019400.1"/>
</dbReference>
<dbReference type="PANTHER" id="PTHR37166">
    <property type="entry name" value="PROTEIN FLAG"/>
    <property type="match status" value="1"/>
</dbReference>
<dbReference type="KEGG" id="cohn:KCTCHS21_55400"/>
<reference evidence="2 3" key="1">
    <citation type="submission" date="2019-01" db="EMBL/GenBank/DDBJ databases">
        <title>Complete genome sequence of Cohnella hallensis HS21 isolated from Korean fir (Abies koreana) rhizospheric soil.</title>
        <authorList>
            <person name="Jiang L."/>
            <person name="Kang S.W."/>
            <person name="Kim S."/>
            <person name="Jung J."/>
            <person name="Kim C.Y."/>
            <person name="Kim D.H."/>
            <person name="Kim S.W."/>
            <person name="Lee J."/>
        </authorList>
    </citation>
    <scope>NUCLEOTIDE SEQUENCE [LARGE SCALE GENOMIC DNA]</scope>
    <source>
        <strain evidence="2 3">HS21</strain>
    </source>
</reference>
<dbReference type="Gene3D" id="3.30.160.170">
    <property type="entry name" value="FlaG-like"/>
    <property type="match status" value="1"/>
</dbReference>
<evidence type="ECO:0000313" key="3">
    <source>
        <dbReference type="Proteomes" id="UP000289856"/>
    </source>
</evidence>
<keyword evidence="3" id="KW-1185">Reference proteome</keyword>
<protein>
    <recommendedName>
        <fullName evidence="4">Flagellar protein FlaG</fullName>
    </recommendedName>
</protein>
<organism evidence="2 3">
    <name type="scientific">Cohnella abietis</name>
    <dbReference type="NCBI Taxonomy" id="2507935"/>
    <lineage>
        <taxon>Bacteria</taxon>
        <taxon>Bacillati</taxon>
        <taxon>Bacillota</taxon>
        <taxon>Bacilli</taxon>
        <taxon>Bacillales</taxon>
        <taxon>Paenibacillaceae</taxon>
        <taxon>Cohnella</taxon>
    </lineage>
</organism>
<accession>A0A3T1DDB1</accession>
<dbReference type="InterPro" id="IPR035924">
    <property type="entry name" value="FlaG-like_sf"/>
</dbReference>
<dbReference type="InterPro" id="IPR005186">
    <property type="entry name" value="FlaG"/>
</dbReference>
<dbReference type="PANTHER" id="PTHR37166:SF1">
    <property type="entry name" value="PROTEIN FLAG"/>
    <property type="match status" value="1"/>
</dbReference>
<evidence type="ECO:0008006" key="4">
    <source>
        <dbReference type="Google" id="ProtNLM"/>
    </source>
</evidence>
<dbReference type="OrthoDB" id="9799867at2"/>
<sequence length="126" mass="14171">MDVKAISTNVKNFDPATNQQQSGINQGTTSKSRSTNPSAIELLHKDKFELSVSDLAIRNAIERANKALEGSERRFEFSVHEKTGEIVVKVINETNNEVLREFPNEKIIDMMAKLQELAGLNIDEKR</sequence>
<gene>
    <name evidence="2" type="ORF">KCTCHS21_55400</name>
</gene>
<proteinExistence type="predicted"/>
<dbReference type="Proteomes" id="UP000289856">
    <property type="component" value="Chromosome"/>
</dbReference>
<name>A0A3T1DDB1_9BACL</name>
<evidence type="ECO:0000313" key="2">
    <source>
        <dbReference type="EMBL" id="BBI36141.1"/>
    </source>
</evidence>
<dbReference type="SUPFAM" id="SSF160214">
    <property type="entry name" value="FlaG-like"/>
    <property type="match status" value="1"/>
</dbReference>
<dbReference type="Pfam" id="PF03646">
    <property type="entry name" value="FlaG"/>
    <property type="match status" value="1"/>
</dbReference>
<dbReference type="EMBL" id="AP019400">
    <property type="protein sequence ID" value="BBI36141.1"/>
    <property type="molecule type" value="Genomic_DNA"/>
</dbReference>